<dbReference type="Proteomes" id="UP000265520">
    <property type="component" value="Unassembled WGS sequence"/>
</dbReference>
<feature type="non-terminal residue" evidence="1">
    <location>
        <position position="27"/>
    </location>
</feature>
<accession>A0A392SI52</accession>
<organism evidence="1 2">
    <name type="scientific">Trifolium medium</name>
    <dbReference type="NCBI Taxonomy" id="97028"/>
    <lineage>
        <taxon>Eukaryota</taxon>
        <taxon>Viridiplantae</taxon>
        <taxon>Streptophyta</taxon>
        <taxon>Embryophyta</taxon>
        <taxon>Tracheophyta</taxon>
        <taxon>Spermatophyta</taxon>
        <taxon>Magnoliopsida</taxon>
        <taxon>eudicotyledons</taxon>
        <taxon>Gunneridae</taxon>
        <taxon>Pentapetalae</taxon>
        <taxon>rosids</taxon>
        <taxon>fabids</taxon>
        <taxon>Fabales</taxon>
        <taxon>Fabaceae</taxon>
        <taxon>Papilionoideae</taxon>
        <taxon>50 kb inversion clade</taxon>
        <taxon>NPAAA clade</taxon>
        <taxon>Hologalegina</taxon>
        <taxon>IRL clade</taxon>
        <taxon>Trifolieae</taxon>
        <taxon>Trifolium</taxon>
    </lineage>
</organism>
<protein>
    <submittedName>
        <fullName evidence="1">Uncharacterized protein</fullName>
    </submittedName>
</protein>
<reference evidence="1 2" key="1">
    <citation type="journal article" date="2018" name="Front. Plant Sci.">
        <title>Red Clover (Trifolium pratense) and Zigzag Clover (T. medium) - A Picture of Genomic Similarities and Differences.</title>
        <authorList>
            <person name="Dluhosova J."/>
            <person name="Istvanek J."/>
            <person name="Nedelnik J."/>
            <person name="Repkova J."/>
        </authorList>
    </citation>
    <scope>NUCLEOTIDE SEQUENCE [LARGE SCALE GENOMIC DNA]</scope>
    <source>
        <strain evidence="2">cv. 10/8</strain>
        <tissue evidence="1">Leaf</tissue>
    </source>
</reference>
<proteinExistence type="predicted"/>
<comment type="caution">
    <text evidence="1">The sequence shown here is derived from an EMBL/GenBank/DDBJ whole genome shotgun (WGS) entry which is preliminary data.</text>
</comment>
<sequence>MLVVRLSLGFRIVRDSAVSSSNRFGYP</sequence>
<dbReference type="EMBL" id="LXQA010374717">
    <property type="protein sequence ID" value="MCI47625.1"/>
    <property type="molecule type" value="Genomic_DNA"/>
</dbReference>
<evidence type="ECO:0000313" key="1">
    <source>
        <dbReference type="EMBL" id="MCI47625.1"/>
    </source>
</evidence>
<dbReference type="AlphaFoldDB" id="A0A392SI52"/>
<name>A0A392SI52_9FABA</name>
<evidence type="ECO:0000313" key="2">
    <source>
        <dbReference type="Proteomes" id="UP000265520"/>
    </source>
</evidence>
<keyword evidence="2" id="KW-1185">Reference proteome</keyword>